<dbReference type="Pfam" id="PF10584">
    <property type="entry name" value="Proteasome_A_N"/>
    <property type="match status" value="1"/>
</dbReference>
<evidence type="ECO:0000256" key="2">
    <source>
        <dbReference type="ARBA" id="ARBA00022942"/>
    </source>
</evidence>
<accession>A0A2P4XCP6</accession>
<organism evidence="6 7">
    <name type="scientific">Phytophthora palmivora</name>
    <dbReference type="NCBI Taxonomy" id="4796"/>
    <lineage>
        <taxon>Eukaryota</taxon>
        <taxon>Sar</taxon>
        <taxon>Stramenopiles</taxon>
        <taxon>Oomycota</taxon>
        <taxon>Peronosporomycetes</taxon>
        <taxon>Peronosporales</taxon>
        <taxon>Peronosporaceae</taxon>
        <taxon>Phytophthora</taxon>
    </lineage>
</organism>
<keyword evidence="2 3" id="KW-0647">Proteasome</keyword>
<dbReference type="InterPro" id="IPR001353">
    <property type="entry name" value="Proteasome_sua/b"/>
</dbReference>
<dbReference type="FunFam" id="3.60.20.10:FF:000004">
    <property type="entry name" value="Proteasome subunit alpha type-4"/>
    <property type="match status" value="1"/>
</dbReference>
<dbReference type="GO" id="GO:0005634">
    <property type="term" value="C:nucleus"/>
    <property type="evidence" value="ECO:0007669"/>
    <property type="project" value="UniProtKB-SubCell"/>
</dbReference>
<evidence type="ECO:0000313" key="7">
    <source>
        <dbReference type="Proteomes" id="UP000237271"/>
    </source>
</evidence>
<dbReference type="OrthoDB" id="431557at2759"/>
<dbReference type="Pfam" id="PF00227">
    <property type="entry name" value="Proteasome"/>
    <property type="match status" value="1"/>
</dbReference>
<dbReference type="GO" id="GO:0006511">
    <property type="term" value="P:ubiquitin-dependent protein catabolic process"/>
    <property type="evidence" value="ECO:0007669"/>
    <property type="project" value="InterPro"/>
</dbReference>
<dbReference type="InterPro" id="IPR050115">
    <property type="entry name" value="Proteasome_alpha"/>
</dbReference>
<name>A0A2P4XCP6_9STRA</name>
<dbReference type="SUPFAM" id="SSF56235">
    <property type="entry name" value="N-terminal nucleophile aminohydrolases (Ntn hydrolases)"/>
    <property type="match status" value="1"/>
</dbReference>
<dbReference type="InterPro" id="IPR029055">
    <property type="entry name" value="Ntn_hydrolases_N"/>
</dbReference>
<evidence type="ECO:0000256" key="1">
    <source>
        <dbReference type="ARBA" id="ARBA00022490"/>
    </source>
</evidence>
<dbReference type="PROSITE" id="PS51475">
    <property type="entry name" value="PROTEASOME_ALPHA_2"/>
    <property type="match status" value="1"/>
</dbReference>
<dbReference type="GO" id="GO:0008233">
    <property type="term" value="F:peptidase activity"/>
    <property type="evidence" value="ECO:0007669"/>
    <property type="project" value="UniProtKB-KW"/>
</dbReference>
<sequence length="259" mass="28514">MSRYDRAITVFSPDGHLFQVEYAMEAVKKASIHSWLYVLGAVVVGVRGKNSVVLAVERKETAKLQDPRTVRKICKVDDHISIAFAGLTADARVLVNKARLECQSYRLTVEDAPSVEYVARYIARVQQKYTQRGGVRPFGISMLIAGCNDQGVPQLYQTDPSGTFSAWKANATGRNSTNIREFLEKNYIENATEEEAITLAIKALLEVVESGSKNIEIVVVRTGGKVSPLEDDKVNELCDKIEAEKEAARQASGESKSSA</sequence>
<comment type="similarity">
    <text evidence="3 4">Belongs to the peptidase T1A family.</text>
</comment>
<dbReference type="Gene3D" id="3.60.20.10">
    <property type="entry name" value="Glutamine Phosphoribosylpyrophosphate, subunit 1, domain 1"/>
    <property type="match status" value="1"/>
</dbReference>
<proteinExistence type="inferred from homology"/>
<evidence type="ECO:0000313" key="6">
    <source>
        <dbReference type="EMBL" id="POM63309.1"/>
    </source>
</evidence>
<dbReference type="Proteomes" id="UP000237271">
    <property type="component" value="Unassembled WGS sequence"/>
</dbReference>
<dbReference type="InterPro" id="IPR023332">
    <property type="entry name" value="Proteasome_alpha-type"/>
</dbReference>
<dbReference type="PROSITE" id="PS00388">
    <property type="entry name" value="PROTEASOME_ALPHA_1"/>
    <property type="match status" value="1"/>
</dbReference>
<evidence type="ECO:0000256" key="4">
    <source>
        <dbReference type="RuleBase" id="RU000551"/>
    </source>
</evidence>
<comment type="subcellular location">
    <subcellularLocation>
        <location evidence="4">Cytoplasm</location>
    </subcellularLocation>
    <subcellularLocation>
        <location evidence="4">Nucleus</location>
    </subcellularLocation>
</comment>
<comment type="caution">
    <text evidence="6">The sequence shown here is derived from an EMBL/GenBank/DDBJ whole genome shotgun (WGS) entry which is preliminary data.</text>
</comment>
<dbReference type="AlphaFoldDB" id="A0A2P4XCP6"/>
<keyword evidence="1 4" id="KW-0963">Cytoplasm</keyword>
<gene>
    <name evidence="6" type="ORF">PHPALM_27388</name>
</gene>
<keyword evidence="7" id="KW-1185">Reference proteome</keyword>
<dbReference type="GO" id="GO:0019773">
    <property type="term" value="C:proteasome core complex, alpha-subunit complex"/>
    <property type="evidence" value="ECO:0007669"/>
    <property type="project" value="UniProtKB-UniRule"/>
</dbReference>
<evidence type="ECO:0000256" key="3">
    <source>
        <dbReference type="PROSITE-ProRule" id="PRU00808"/>
    </source>
</evidence>
<keyword evidence="6" id="KW-0378">Hydrolase</keyword>
<dbReference type="SMART" id="SM00948">
    <property type="entry name" value="Proteasome_A_N"/>
    <property type="match status" value="1"/>
</dbReference>
<dbReference type="GO" id="GO:0005737">
    <property type="term" value="C:cytoplasm"/>
    <property type="evidence" value="ECO:0007669"/>
    <property type="project" value="UniProtKB-SubCell"/>
</dbReference>
<keyword evidence="6" id="KW-0645">Protease</keyword>
<comment type="subunit">
    <text evidence="4">The 26S proteasome consists of a 20S proteasome core and two 19S regulatory subunits.</text>
</comment>
<dbReference type="InterPro" id="IPR000426">
    <property type="entry name" value="Proteasome_asu_N"/>
</dbReference>
<evidence type="ECO:0000259" key="5">
    <source>
        <dbReference type="PROSITE" id="PS00388"/>
    </source>
</evidence>
<protein>
    <recommendedName>
        <fullName evidence="4">Proteasome subunit alpha type</fullName>
    </recommendedName>
</protein>
<dbReference type="PANTHER" id="PTHR11599">
    <property type="entry name" value="PROTEASOME SUBUNIT ALPHA/BETA"/>
    <property type="match status" value="1"/>
</dbReference>
<dbReference type="EMBL" id="NCKW01015003">
    <property type="protein sequence ID" value="POM63309.1"/>
    <property type="molecule type" value="Genomic_DNA"/>
</dbReference>
<reference evidence="6 7" key="1">
    <citation type="journal article" date="2017" name="Genome Biol. Evol.">
        <title>Phytophthora megakarya and P. palmivora, closely related causal agents of cacao black pod rot, underwent increases in genome sizes and gene numbers by different mechanisms.</title>
        <authorList>
            <person name="Ali S.S."/>
            <person name="Shao J."/>
            <person name="Lary D.J."/>
            <person name="Kronmiller B."/>
            <person name="Shen D."/>
            <person name="Strem M.D."/>
            <person name="Amoako-Attah I."/>
            <person name="Akrofi A.Y."/>
            <person name="Begoude B.A."/>
            <person name="Ten Hoopen G.M."/>
            <person name="Coulibaly K."/>
            <person name="Kebe B.I."/>
            <person name="Melnick R.L."/>
            <person name="Guiltinan M.J."/>
            <person name="Tyler B.M."/>
            <person name="Meinhardt L.W."/>
            <person name="Bailey B.A."/>
        </authorList>
    </citation>
    <scope>NUCLEOTIDE SEQUENCE [LARGE SCALE GENOMIC DNA]</scope>
    <source>
        <strain evidence="7">sbr112.9</strain>
    </source>
</reference>
<feature type="domain" description="Proteasome alpha-type subunits" evidence="5">
    <location>
        <begin position="4"/>
        <end position="26"/>
    </location>
</feature>
<keyword evidence="4" id="KW-0539">Nucleus</keyword>
<dbReference type="NCBIfam" id="NF003075">
    <property type="entry name" value="PRK03996.1"/>
    <property type="match status" value="1"/>
</dbReference>
<dbReference type="CDD" id="cd03755">
    <property type="entry name" value="proteasome_alpha_type_7"/>
    <property type="match status" value="1"/>
</dbReference>